<dbReference type="Gene3D" id="2.60.120.200">
    <property type="match status" value="1"/>
</dbReference>
<protein>
    <recommendedName>
        <fullName evidence="2">Galectin domain-containing protein</fullName>
    </recommendedName>
</protein>
<dbReference type="EMBL" id="JADWDJ010000008">
    <property type="protein sequence ID" value="KAG5277533.1"/>
    <property type="molecule type" value="Genomic_DNA"/>
</dbReference>
<feature type="domain" description="Galectin" evidence="2">
    <location>
        <begin position="21"/>
        <end position="99"/>
    </location>
</feature>
<reference evidence="3" key="1">
    <citation type="submission" date="2020-10" db="EMBL/GenBank/DDBJ databases">
        <title>Chromosome-scale genome assembly of the Allis shad, Alosa alosa.</title>
        <authorList>
            <person name="Margot Z."/>
            <person name="Christophe K."/>
            <person name="Cabau C."/>
            <person name="Louis A."/>
            <person name="Berthelot C."/>
            <person name="Parey E."/>
            <person name="Roest Crollius H."/>
            <person name="Montfort J."/>
            <person name="Robinson-Rechavi M."/>
            <person name="Bucao C."/>
            <person name="Bouchez O."/>
            <person name="Gislard M."/>
            <person name="Lluch J."/>
            <person name="Milhes M."/>
            <person name="Lampietro C."/>
            <person name="Lopez Roques C."/>
            <person name="Donnadieu C."/>
            <person name="Braasch I."/>
            <person name="Desvignes T."/>
            <person name="Postlethwait J."/>
            <person name="Bobe J."/>
            <person name="Guiguen Y."/>
        </authorList>
    </citation>
    <scope>NUCLEOTIDE SEQUENCE</scope>
    <source>
        <strain evidence="3">M-15738</strain>
        <tissue evidence="3">Blood</tissue>
    </source>
</reference>
<name>A0AAV6GQR4_9TELE</name>
<keyword evidence="1" id="KW-0430">Lectin</keyword>
<accession>A0AAV6GQR4</accession>
<dbReference type="SUPFAM" id="SSF49899">
    <property type="entry name" value="Concanavalin A-like lectins/glucanases"/>
    <property type="match status" value="1"/>
</dbReference>
<keyword evidence="4" id="KW-1185">Reference proteome</keyword>
<organism evidence="3 4">
    <name type="scientific">Alosa alosa</name>
    <name type="common">allis shad</name>
    <dbReference type="NCBI Taxonomy" id="278164"/>
    <lineage>
        <taxon>Eukaryota</taxon>
        <taxon>Metazoa</taxon>
        <taxon>Chordata</taxon>
        <taxon>Craniata</taxon>
        <taxon>Vertebrata</taxon>
        <taxon>Euteleostomi</taxon>
        <taxon>Actinopterygii</taxon>
        <taxon>Neopterygii</taxon>
        <taxon>Teleostei</taxon>
        <taxon>Clupei</taxon>
        <taxon>Clupeiformes</taxon>
        <taxon>Clupeoidei</taxon>
        <taxon>Clupeidae</taxon>
        <taxon>Alosa</taxon>
    </lineage>
</organism>
<evidence type="ECO:0000313" key="4">
    <source>
        <dbReference type="Proteomes" id="UP000823561"/>
    </source>
</evidence>
<evidence type="ECO:0000259" key="2">
    <source>
        <dbReference type="Pfam" id="PF00337"/>
    </source>
</evidence>
<dbReference type="GO" id="GO:0030246">
    <property type="term" value="F:carbohydrate binding"/>
    <property type="evidence" value="ECO:0007669"/>
    <property type="project" value="UniProtKB-KW"/>
</dbReference>
<dbReference type="Proteomes" id="UP000823561">
    <property type="component" value="Chromosome 8"/>
</dbReference>
<dbReference type="InterPro" id="IPR013320">
    <property type="entry name" value="ConA-like_dom_sf"/>
</dbReference>
<evidence type="ECO:0000256" key="1">
    <source>
        <dbReference type="ARBA" id="ARBA00022734"/>
    </source>
</evidence>
<dbReference type="InterPro" id="IPR001079">
    <property type="entry name" value="Galectin_CRD"/>
</dbReference>
<comment type="caution">
    <text evidence="3">The sequence shown here is derived from an EMBL/GenBank/DDBJ whole genome shotgun (WGS) entry which is preliminary data.</text>
</comment>
<evidence type="ECO:0000313" key="3">
    <source>
        <dbReference type="EMBL" id="KAG5277533.1"/>
    </source>
</evidence>
<dbReference type="AlphaFoldDB" id="A0AAV6GQR4"/>
<gene>
    <name evidence="3" type="ORF">AALO_G00118720</name>
</gene>
<proteinExistence type="predicted"/>
<sequence>MSKLPADIPGVKSDLTVFGTLTKLVVGGQIPFAASESIKISVGPDSNNLILWMEVRFDMESIDIYTKRDGKWSTEIKKDNPYKKGDQMRVTLTATPTNYVLEILGIKDKMTICYPPQSDPPTLIWLDNQLHLNELQVATK</sequence>
<dbReference type="Pfam" id="PF00337">
    <property type="entry name" value="Gal-bind_lectin"/>
    <property type="match status" value="1"/>
</dbReference>